<reference evidence="4 5" key="1">
    <citation type="submission" date="2016-10" db="EMBL/GenBank/DDBJ databases">
        <title>Reductive evolution of mitochondrial metabolism and differential evolution of invasion-related proteins in Cryptosporidium.</title>
        <authorList>
            <person name="Liu S."/>
            <person name="Roellig D.M."/>
            <person name="Guo Y."/>
            <person name="Li N."/>
            <person name="Frace M.A."/>
            <person name="Tang K."/>
            <person name="Zhang L."/>
            <person name="Feng Y."/>
            <person name="Xiao L."/>
        </authorList>
    </citation>
    <scope>NUCLEOTIDE SEQUENCE [LARGE SCALE GENOMIC DNA]</scope>
    <source>
        <strain evidence="4">39726</strain>
    </source>
</reference>
<dbReference type="AlphaFoldDB" id="A0A1J4MQW6"/>
<dbReference type="SUPFAM" id="SSF48150">
    <property type="entry name" value="DNA-glycosylase"/>
    <property type="match status" value="1"/>
</dbReference>
<evidence type="ECO:0000259" key="3">
    <source>
        <dbReference type="SMART" id="SM00478"/>
    </source>
</evidence>
<dbReference type="GO" id="GO:0006285">
    <property type="term" value="P:base-excision repair, AP site formation"/>
    <property type="evidence" value="ECO:0007669"/>
    <property type="project" value="TreeGrafter"/>
</dbReference>
<dbReference type="InterPro" id="IPR051912">
    <property type="entry name" value="Alkylbase_DNA_Glycosylase/TA"/>
</dbReference>
<evidence type="ECO:0000313" key="5">
    <source>
        <dbReference type="Proteomes" id="UP000186176"/>
    </source>
</evidence>
<sequence>MKFDYSQKELEIIKLKDEKIKIIIEEIGYIERECIDDLFQGLFFIIIGQQLSQKAQVSIWERAKRMLKSIDPVTISTYSVEEIKKVGLSLKKATFIKGIADKIVNREINLNLLYEKDDQEVCEELTKLDGIGVWSAEMVMIFCMNRKNVFSFSDTAIKKALKIIYGHKEITKDIFENYRRLFSPYCSIVSLYLWEISNRNYKNKLSKKNINL</sequence>
<dbReference type="Gene3D" id="1.10.1670.40">
    <property type="match status" value="1"/>
</dbReference>
<accession>A0A1J4MQW6</accession>
<dbReference type="PANTHER" id="PTHR43003">
    <property type="entry name" value="DNA-3-METHYLADENINE GLYCOSYLASE"/>
    <property type="match status" value="1"/>
</dbReference>
<dbReference type="Pfam" id="PF00730">
    <property type="entry name" value="HhH-GPD"/>
    <property type="match status" value="1"/>
</dbReference>
<dbReference type="GO" id="GO:0005737">
    <property type="term" value="C:cytoplasm"/>
    <property type="evidence" value="ECO:0007669"/>
    <property type="project" value="TreeGrafter"/>
</dbReference>
<dbReference type="CDD" id="cd00056">
    <property type="entry name" value="ENDO3c"/>
    <property type="match status" value="1"/>
</dbReference>
<dbReference type="GeneID" id="39980557"/>
<dbReference type="Gene3D" id="1.10.340.30">
    <property type="entry name" value="Hypothetical protein, domain 2"/>
    <property type="match status" value="1"/>
</dbReference>
<dbReference type="GO" id="GO:0008168">
    <property type="term" value="F:methyltransferase activity"/>
    <property type="evidence" value="ECO:0007669"/>
    <property type="project" value="UniProtKB-KW"/>
</dbReference>
<keyword evidence="4" id="KW-0489">Methyltransferase</keyword>
<dbReference type="GO" id="GO:0043916">
    <property type="term" value="F:DNA-7-methylguanine glycosylase activity"/>
    <property type="evidence" value="ECO:0007669"/>
    <property type="project" value="TreeGrafter"/>
</dbReference>
<dbReference type="SMART" id="SM00478">
    <property type="entry name" value="ENDO3c"/>
    <property type="match status" value="1"/>
</dbReference>
<dbReference type="PANTHER" id="PTHR43003:SF5">
    <property type="entry name" value="DNA-3-METHYLADENINE GLYCOSYLASE"/>
    <property type="match status" value="1"/>
</dbReference>
<proteinExistence type="predicted"/>
<dbReference type="EMBL" id="LRBP01000003">
    <property type="protein sequence ID" value="OII75285.1"/>
    <property type="molecule type" value="Genomic_DNA"/>
</dbReference>
<protein>
    <submittedName>
        <fullName evidence="4">Methylated-DNA-protein-cysteine methyltransferase</fullName>
    </submittedName>
</protein>
<keyword evidence="2" id="KW-0234">DNA repair</keyword>
<dbReference type="InterPro" id="IPR011257">
    <property type="entry name" value="DNA_glycosylase"/>
</dbReference>
<feature type="domain" description="HhH-GPD" evidence="3">
    <location>
        <begin position="51"/>
        <end position="201"/>
    </location>
</feature>
<dbReference type="VEuPathDB" id="CryptoDB:cubi_03764"/>
<comment type="caution">
    <text evidence="4">The sequence shown here is derived from an EMBL/GenBank/DDBJ whole genome shotgun (WGS) entry which is preliminary data.</text>
</comment>
<gene>
    <name evidence="4" type="ORF">cubi_03764</name>
</gene>
<evidence type="ECO:0000256" key="1">
    <source>
        <dbReference type="ARBA" id="ARBA00022763"/>
    </source>
</evidence>
<keyword evidence="4" id="KW-0808">Transferase</keyword>
<name>A0A1J4MQW6_9CRYT</name>
<dbReference type="OrthoDB" id="415889at2759"/>
<evidence type="ECO:0000313" key="4">
    <source>
        <dbReference type="EMBL" id="OII75285.1"/>
    </source>
</evidence>
<dbReference type="RefSeq" id="XP_028876297.1">
    <property type="nucleotide sequence ID" value="XM_029020778.1"/>
</dbReference>
<dbReference type="GO" id="GO:0032131">
    <property type="term" value="F:alkylated DNA binding"/>
    <property type="evidence" value="ECO:0007669"/>
    <property type="project" value="TreeGrafter"/>
</dbReference>
<dbReference type="GO" id="GO:0006307">
    <property type="term" value="P:DNA alkylation repair"/>
    <property type="evidence" value="ECO:0007669"/>
    <property type="project" value="TreeGrafter"/>
</dbReference>
<evidence type="ECO:0000256" key="2">
    <source>
        <dbReference type="ARBA" id="ARBA00023204"/>
    </source>
</evidence>
<dbReference type="GO" id="GO:0032993">
    <property type="term" value="C:protein-DNA complex"/>
    <property type="evidence" value="ECO:0007669"/>
    <property type="project" value="TreeGrafter"/>
</dbReference>
<dbReference type="GO" id="GO:0032259">
    <property type="term" value="P:methylation"/>
    <property type="evidence" value="ECO:0007669"/>
    <property type="project" value="UniProtKB-KW"/>
</dbReference>
<dbReference type="Proteomes" id="UP000186176">
    <property type="component" value="Unassembled WGS sequence"/>
</dbReference>
<dbReference type="GO" id="GO:0008725">
    <property type="term" value="F:DNA-3-methyladenine glycosylase activity"/>
    <property type="evidence" value="ECO:0007669"/>
    <property type="project" value="TreeGrafter"/>
</dbReference>
<organism evidence="4 5">
    <name type="scientific">Cryptosporidium ubiquitum</name>
    <dbReference type="NCBI Taxonomy" id="857276"/>
    <lineage>
        <taxon>Eukaryota</taxon>
        <taxon>Sar</taxon>
        <taxon>Alveolata</taxon>
        <taxon>Apicomplexa</taxon>
        <taxon>Conoidasida</taxon>
        <taxon>Coccidia</taxon>
        <taxon>Eucoccidiorida</taxon>
        <taxon>Eimeriorina</taxon>
        <taxon>Cryptosporidiidae</taxon>
        <taxon>Cryptosporidium</taxon>
    </lineage>
</organism>
<keyword evidence="1" id="KW-0227">DNA damage</keyword>
<keyword evidence="5" id="KW-1185">Reference proteome</keyword>
<dbReference type="InterPro" id="IPR003265">
    <property type="entry name" value="HhH-GPD_domain"/>
</dbReference>